<feature type="domain" description="Nucleoside phosphorylase" evidence="7">
    <location>
        <begin position="25"/>
        <end position="129"/>
    </location>
</feature>
<proteinExistence type="inferred from homology"/>
<evidence type="ECO:0000313" key="8">
    <source>
        <dbReference type="EMBL" id="GAF97561.1"/>
    </source>
</evidence>
<dbReference type="SUPFAM" id="SSF53167">
    <property type="entry name" value="Purine and uridine phosphorylases"/>
    <property type="match status" value="1"/>
</dbReference>
<dbReference type="PANTHER" id="PTHR11904">
    <property type="entry name" value="METHYLTHIOADENOSINE/PURINE NUCLEOSIDE PHOSPHORYLASE"/>
    <property type="match status" value="1"/>
</dbReference>
<dbReference type="InterPro" id="IPR000845">
    <property type="entry name" value="Nucleoside_phosphorylase_d"/>
</dbReference>
<evidence type="ECO:0000256" key="2">
    <source>
        <dbReference type="ARBA" id="ARBA00006751"/>
    </source>
</evidence>
<keyword evidence="4" id="KW-0328">Glycosyltransferase</keyword>
<name>X0UE41_9ZZZZ</name>
<dbReference type="AlphaFoldDB" id="X0UE41"/>
<evidence type="ECO:0000256" key="4">
    <source>
        <dbReference type="ARBA" id="ARBA00022676"/>
    </source>
</evidence>
<evidence type="ECO:0000256" key="6">
    <source>
        <dbReference type="ARBA" id="ARBA00031036"/>
    </source>
</evidence>
<dbReference type="Gene3D" id="3.40.50.1580">
    <property type="entry name" value="Nucleoside phosphorylase domain"/>
    <property type="match status" value="1"/>
</dbReference>
<dbReference type="UniPathway" id="UPA00606"/>
<sequence>MISDLETSLDEARTFLDKKIPFMPKVGIILGTGLSSLVEKIFIKVNIPYREIPHFPISTVETHPGNLIFGTWRDHEVVVLQGRVHYYEGYSLQEITFPVRLMKKIGLSILIITNASGGLDPDFSPGEIMG</sequence>
<reference evidence="8" key="1">
    <citation type="journal article" date="2014" name="Front. Microbiol.">
        <title>High frequency of phylogenetically diverse reductive dehalogenase-homologous genes in deep subseafloor sedimentary metagenomes.</title>
        <authorList>
            <person name="Kawai M."/>
            <person name="Futagami T."/>
            <person name="Toyoda A."/>
            <person name="Takaki Y."/>
            <person name="Nishi S."/>
            <person name="Hori S."/>
            <person name="Arai W."/>
            <person name="Tsubouchi T."/>
            <person name="Morono Y."/>
            <person name="Uchiyama I."/>
            <person name="Ito T."/>
            <person name="Fujiyama A."/>
            <person name="Inagaki F."/>
            <person name="Takami H."/>
        </authorList>
    </citation>
    <scope>NUCLEOTIDE SEQUENCE</scope>
    <source>
        <strain evidence="8">Expedition CK06-06</strain>
    </source>
</reference>
<accession>X0UE41</accession>
<evidence type="ECO:0000256" key="3">
    <source>
        <dbReference type="ARBA" id="ARBA00011886"/>
    </source>
</evidence>
<organism evidence="8">
    <name type="scientific">marine sediment metagenome</name>
    <dbReference type="NCBI Taxonomy" id="412755"/>
    <lineage>
        <taxon>unclassified sequences</taxon>
        <taxon>metagenomes</taxon>
        <taxon>ecological metagenomes</taxon>
    </lineage>
</organism>
<dbReference type="InterPro" id="IPR011268">
    <property type="entry name" value="Purine_phosphorylase"/>
</dbReference>
<dbReference type="GO" id="GO:0004731">
    <property type="term" value="F:purine-nucleoside phosphorylase activity"/>
    <property type="evidence" value="ECO:0007669"/>
    <property type="project" value="UniProtKB-EC"/>
</dbReference>
<gene>
    <name evidence="8" type="ORF">S01H1_28486</name>
</gene>
<comment type="caution">
    <text evidence="8">The sequence shown here is derived from an EMBL/GenBank/DDBJ whole genome shotgun (WGS) entry which is preliminary data.</text>
</comment>
<dbReference type="GO" id="GO:0009116">
    <property type="term" value="P:nucleoside metabolic process"/>
    <property type="evidence" value="ECO:0007669"/>
    <property type="project" value="InterPro"/>
</dbReference>
<evidence type="ECO:0000256" key="1">
    <source>
        <dbReference type="ARBA" id="ARBA00005058"/>
    </source>
</evidence>
<evidence type="ECO:0000259" key="7">
    <source>
        <dbReference type="Pfam" id="PF01048"/>
    </source>
</evidence>
<dbReference type="Pfam" id="PF01048">
    <property type="entry name" value="PNP_UDP_1"/>
    <property type="match status" value="1"/>
</dbReference>
<dbReference type="EMBL" id="BARS01017414">
    <property type="protein sequence ID" value="GAF97561.1"/>
    <property type="molecule type" value="Genomic_DNA"/>
</dbReference>
<feature type="non-terminal residue" evidence="8">
    <location>
        <position position="130"/>
    </location>
</feature>
<dbReference type="EC" id="2.4.2.1" evidence="3"/>
<dbReference type="GO" id="GO:0005737">
    <property type="term" value="C:cytoplasm"/>
    <property type="evidence" value="ECO:0007669"/>
    <property type="project" value="TreeGrafter"/>
</dbReference>
<comment type="pathway">
    <text evidence="1">Purine metabolism; purine nucleoside salvage.</text>
</comment>
<dbReference type="CDD" id="cd09009">
    <property type="entry name" value="PNP-EcPNPII_like"/>
    <property type="match status" value="1"/>
</dbReference>
<keyword evidence="5" id="KW-0808">Transferase</keyword>
<dbReference type="PANTHER" id="PTHR11904:SF9">
    <property type="entry name" value="PURINE NUCLEOSIDE PHOSPHORYLASE-RELATED"/>
    <property type="match status" value="1"/>
</dbReference>
<protein>
    <recommendedName>
        <fullName evidence="3">purine-nucleoside phosphorylase</fullName>
        <ecNumber evidence="3">2.4.2.1</ecNumber>
    </recommendedName>
    <alternativeName>
        <fullName evidence="6">Inosine-guanosine phosphorylase</fullName>
    </alternativeName>
</protein>
<dbReference type="InterPro" id="IPR035994">
    <property type="entry name" value="Nucleoside_phosphorylase_sf"/>
</dbReference>
<evidence type="ECO:0000256" key="5">
    <source>
        <dbReference type="ARBA" id="ARBA00022679"/>
    </source>
</evidence>
<comment type="similarity">
    <text evidence="2">Belongs to the PNP/MTAP phosphorylase family.</text>
</comment>